<accession>A0ABR2AYR1</accession>
<keyword evidence="2" id="KW-1185">Reference proteome</keyword>
<comment type="caution">
    <text evidence="1">The sequence shown here is derived from an EMBL/GenBank/DDBJ whole genome shotgun (WGS) entry which is preliminary data.</text>
</comment>
<protein>
    <submittedName>
        <fullName evidence="1">Uncharacterized protein</fullName>
    </submittedName>
</protein>
<proteinExistence type="predicted"/>
<organism evidence="1 2">
    <name type="scientific">Hibiscus sabdariffa</name>
    <name type="common">roselle</name>
    <dbReference type="NCBI Taxonomy" id="183260"/>
    <lineage>
        <taxon>Eukaryota</taxon>
        <taxon>Viridiplantae</taxon>
        <taxon>Streptophyta</taxon>
        <taxon>Embryophyta</taxon>
        <taxon>Tracheophyta</taxon>
        <taxon>Spermatophyta</taxon>
        <taxon>Magnoliopsida</taxon>
        <taxon>eudicotyledons</taxon>
        <taxon>Gunneridae</taxon>
        <taxon>Pentapetalae</taxon>
        <taxon>rosids</taxon>
        <taxon>malvids</taxon>
        <taxon>Malvales</taxon>
        <taxon>Malvaceae</taxon>
        <taxon>Malvoideae</taxon>
        <taxon>Hibiscus</taxon>
    </lineage>
</organism>
<dbReference type="Proteomes" id="UP001472677">
    <property type="component" value="Unassembled WGS sequence"/>
</dbReference>
<dbReference type="EMBL" id="JBBPBM010000239">
    <property type="protein sequence ID" value="KAK8499188.1"/>
    <property type="molecule type" value="Genomic_DNA"/>
</dbReference>
<gene>
    <name evidence="1" type="ORF">V6N12_076038</name>
</gene>
<evidence type="ECO:0000313" key="2">
    <source>
        <dbReference type="Proteomes" id="UP001472677"/>
    </source>
</evidence>
<sequence>MPWNEKVLGCTQPSEPFFEFRDADSKPSYSLRLPKLSHSCLASSLNCSHGLNCSSRAVSGKDLLARTLALSSVMLPTAGHVICVLIR</sequence>
<reference evidence="1 2" key="1">
    <citation type="journal article" date="2024" name="G3 (Bethesda)">
        <title>Genome assembly of Hibiscus sabdariffa L. provides insights into metabolisms of medicinal natural products.</title>
        <authorList>
            <person name="Kim T."/>
        </authorList>
    </citation>
    <scope>NUCLEOTIDE SEQUENCE [LARGE SCALE GENOMIC DNA]</scope>
    <source>
        <strain evidence="1">TK-2024</strain>
        <tissue evidence="1">Old leaves</tissue>
    </source>
</reference>
<name>A0ABR2AYR1_9ROSI</name>
<evidence type="ECO:0000313" key="1">
    <source>
        <dbReference type="EMBL" id="KAK8499188.1"/>
    </source>
</evidence>